<evidence type="ECO:0000259" key="4">
    <source>
        <dbReference type="Pfam" id="PF00884"/>
    </source>
</evidence>
<evidence type="ECO:0000313" key="6">
    <source>
        <dbReference type="Proteomes" id="UP000004947"/>
    </source>
</evidence>
<feature type="transmembrane region" description="Helical" evidence="3">
    <location>
        <begin position="144"/>
        <end position="163"/>
    </location>
</feature>
<feature type="compositionally biased region" description="Polar residues" evidence="2">
    <location>
        <begin position="186"/>
        <end position="195"/>
    </location>
</feature>
<keyword evidence="3" id="KW-1133">Transmembrane helix</keyword>
<feature type="compositionally biased region" description="Basic residues" evidence="2">
    <location>
        <begin position="115"/>
        <end position="137"/>
    </location>
</feature>
<keyword evidence="6" id="KW-1185">Reference proteome</keyword>
<evidence type="ECO:0000256" key="1">
    <source>
        <dbReference type="ARBA" id="ARBA00008779"/>
    </source>
</evidence>
<protein>
    <submittedName>
        <fullName evidence="5">N-acetylgalactosamine-6-sulfate sulfatase</fullName>
    </submittedName>
</protein>
<dbReference type="Gene3D" id="3.40.720.10">
    <property type="entry name" value="Alkaline Phosphatase, subunit A"/>
    <property type="match status" value="2"/>
</dbReference>
<dbReference type="OrthoDB" id="9798407at2"/>
<dbReference type="Proteomes" id="UP000004947">
    <property type="component" value="Unassembled WGS sequence"/>
</dbReference>
<dbReference type="STRING" id="313628.LNTAR_17838"/>
<name>A6DFQ6_9BACT</name>
<proteinExistence type="inferred from homology"/>
<dbReference type="PANTHER" id="PTHR42693:SF33">
    <property type="entry name" value="ARYLSULFATASE"/>
    <property type="match status" value="1"/>
</dbReference>
<dbReference type="PANTHER" id="PTHR42693">
    <property type="entry name" value="ARYLSULFATASE FAMILY MEMBER"/>
    <property type="match status" value="1"/>
</dbReference>
<feature type="compositionally biased region" description="Acidic residues" evidence="2">
    <location>
        <begin position="70"/>
        <end position="80"/>
    </location>
</feature>
<dbReference type="InterPro" id="IPR050738">
    <property type="entry name" value="Sulfatase"/>
</dbReference>
<dbReference type="Pfam" id="PF00884">
    <property type="entry name" value="Sulfatase"/>
    <property type="match status" value="2"/>
</dbReference>
<reference evidence="5 6" key="1">
    <citation type="journal article" date="2010" name="J. Bacteriol.">
        <title>Genome sequence of Lentisphaera araneosa HTCC2155T, the type species of the order Lentisphaerales in the phylum Lentisphaerae.</title>
        <authorList>
            <person name="Thrash J.C."/>
            <person name="Cho J.C."/>
            <person name="Vergin K.L."/>
            <person name="Morris R.M."/>
            <person name="Giovannoni S.J."/>
        </authorList>
    </citation>
    <scope>NUCLEOTIDE SEQUENCE [LARGE SCALE GENOMIC DNA]</scope>
    <source>
        <strain evidence="5 6">HTCC2155</strain>
    </source>
</reference>
<dbReference type="EMBL" id="ABCK01000001">
    <property type="protein sequence ID" value="EDM29636.1"/>
    <property type="molecule type" value="Genomic_DNA"/>
</dbReference>
<evidence type="ECO:0000256" key="2">
    <source>
        <dbReference type="SAM" id="MobiDB-lite"/>
    </source>
</evidence>
<keyword evidence="3" id="KW-0812">Transmembrane</keyword>
<sequence length="572" mass="63975">MNHLISYNESTNRIVLECPSCERELRIEYNPLGGELNCPYCSAINEVPDQEQLNHILAQASTAAPLSEPSLEELLSDDDSNNPSVSEPSLEELISDDDSSEEVINETAQVEIKKSPGKKRIKSKRAASRSKRPRRQAQKSSSPLAKIVLVLFLAVGFGAWFFLKDKDTGNALSKKGELTEVDKGISENSGLVSQHTSTTNSPTSTSSQALIPRLEKSIYIPKVAKPNIVFVCAEGISTDWLSAYKGKELTPNIERLAENGLLFKTVWMQAYEASSHASILSGQYPSQHGVYQSLSGVRFSAEKAWTSRLAEQGWACAFYGKWPFAENWTQQSFGFSTHGKKASQSFDFMKNQGSNPFVLYVNFPLDKNKAYASSVRDLDRFMGELQANLIKNKVYKKTVLIFTSDGASKQVGQFAFKVSKRPSGVKAPAQARANRHKLNDLGVSVPLIISAPFLIPKNGYYTTDLVDSSDFFPTIKELCGLRISNHQIDGRSFVKTLSGDLNPLNKRSWIFSESKNEKMIRDWEYVYYNDKKYFGLKYDPLQSHNLNKIRHNDKVAPGARDRLKMLMKRVGS</sequence>
<feature type="region of interest" description="Disordered" evidence="2">
    <location>
        <begin position="186"/>
        <end position="207"/>
    </location>
</feature>
<gene>
    <name evidence="5" type="ORF">LNTAR_17838</name>
</gene>
<organism evidence="5 6">
    <name type="scientific">Lentisphaera araneosa HTCC2155</name>
    <dbReference type="NCBI Taxonomy" id="313628"/>
    <lineage>
        <taxon>Bacteria</taxon>
        <taxon>Pseudomonadati</taxon>
        <taxon>Lentisphaerota</taxon>
        <taxon>Lentisphaeria</taxon>
        <taxon>Lentisphaerales</taxon>
        <taxon>Lentisphaeraceae</taxon>
        <taxon>Lentisphaera</taxon>
    </lineage>
</organism>
<feature type="region of interest" description="Disordered" evidence="2">
    <location>
        <begin position="68"/>
        <end position="139"/>
    </location>
</feature>
<dbReference type="InterPro" id="IPR017850">
    <property type="entry name" value="Alkaline_phosphatase_core_sf"/>
</dbReference>
<keyword evidence="3" id="KW-0472">Membrane</keyword>
<comment type="similarity">
    <text evidence="1">Belongs to the sulfatase family.</text>
</comment>
<feature type="domain" description="Sulfatase N-terminal" evidence="4">
    <location>
        <begin position="226"/>
        <end position="340"/>
    </location>
</feature>
<accession>A6DFQ6</accession>
<dbReference type="eggNOG" id="COG3119">
    <property type="taxonomic scope" value="Bacteria"/>
</dbReference>
<evidence type="ECO:0000313" key="5">
    <source>
        <dbReference type="EMBL" id="EDM29636.1"/>
    </source>
</evidence>
<dbReference type="GO" id="GO:0004065">
    <property type="term" value="F:arylsulfatase activity"/>
    <property type="evidence" value="ECO:0007669"/>
    <property type="project" value="TreeGrafter"/>
</dbReference>
<dbReference type="SUPFAM" id="SSF53649">
    <property type="entry name" value="Alkaline phosphatase-like"/>
    <property type="match status" value="1"/>
</dbReference>
<feature type="compositionally biased region" description="Low complexity" evidence="2">
    <location>
        <begin position="196"/>
        <end position="207"/>
    </location>
</feature>
<dbReference type="AlphaFoldDB" id="A6DFQ6"/>
<dbReference type="RefSeq" id="WP_007276755.1">
    <property type="nucleotide sequence ID" value="NZ_ABCK01000001.1"/>
</dbReference>
<comment type="caution">
    <text evidence="5">The sequence shown here is derived from an EMBL/GenBank/DDBJ whole genome shotgun (WGS) entry which is preliminary data.</text>
</comment>
<feature type="domain" description="Sulfatase N-terminal" evidence="4">
    <location>
        <begin position="369"/>
        <end position="480"/>
    </location>
</feature>
<dbReference type="InterPro" id="IPR000917">
    <property type="entry name" value="Sulfatase_N"/>
</dbReference>
<feature type="compositionally biased region" description="Acidic residues" evidence="2">
    <location>
        <begin position="89"/>
        <end position="104"/>
    </location>
</feature>
<evidence type="ECO:0000256" key="3">
    <source>
        <dbReference type="SAM" id="Phobius"/>
    </source>
</evidence>